<dbReference type="RefSeq" id="WP_036171913.1">
    <property type="nucleotide sequence ID" value="NZ_JRKJ01000025.1"/>
</dbReference>
<feature type="domain" description="SnoaL-like" evidence="2">
    <location>
        <begin position="40"/>
        <end position="123"/>
    </location>
</feature>
<evidence type="ECO:0000313" key="4">
    <source>
        <dbReference type="Proteomes" id="UP000030518"/>
    </source>
</evidence>
<dbReference type="Pfam" id="PF12680">
    <property type="entry name" value="SnoaL_2"/>
    <property type="match status" value="1"/>
</dbReference>
<evidence type="ECO:0000256" key="1">
    <source>
        <dbReference type="SAM" id="SignalP"/>
    </source>
</evidence>
<protein>
    <submittedName>
        <fullName evidence="3">Ketosteroid isomerase-like protein</fullName>
    </submittedName>
</protein>
<dbReference type="AlphaFoldDB" id="A0A0A2WHN1"/>
<dbReference type="Proteomes" id="UP000030518">
    <property type="component" value="Unassembled WGS sequence"/>
</dbReference>
<dbReference type="STRING" id="1300345.LF41_1977"/>
<keyword evidence="3" id="KW-0413">Isomerase</keyword>
<dbReference type="EMBL" id="JRKJ01000025">
    <property type="protein sequence ID" value="KGQ17770.1"/>
    <property type="molecule type" value="Genomic_DNA"/>
</dbReference>
<accession>A0A0A2WHN1</accession>
<reference evidence="3 4" key="1">
    <citation type="submission" date="2014-09" db="EMBL/GenBank/DDBJ databases">
        <title>Genome sequences of Lysobacter dokdonensis DS-58.</title>
        <authorList>
            <person name="Kim J.F."/>
            <person name="Kwak M.-J."/>
        </authorList>
    </citation>
    <scope>NUCLEOTIDE SEQUENCE [LARGE SCALE GENOMIC DNA]</scope>
    <source>
        <strain evidence="3 4">DS-58</strain>
    </source>
</reference>
<dbReference type="SUPFAM" id="SSF54427">
    <property type="entry name" value="NTF2-like"/>
    <property type="match status" value="1"/>
</dbReference>
<dbReference type="PROSITE" id="PS51257">
    <property type="entry name" value="PROKAR_LIPOPROTEIN"/>
    <property type="match status" value="1"/>
</dbReference>
<comment type="caution">
    <text evidence="3">The sequence shown here is derived from an EMBL/GenBank/DDBJ whole genome shotgun (WGS) entry which is preliminary data.</text>
</comment>
<feature type="signal peptide" evidence="1">
    <location>
        <begin position="1"/>
        <end position="22"/>
    </location>
</feature>
<evidence type="ECO:0000313" key="3">
    <source>
        <dbReference type="EMBL" id="KGQ17770.1"/>
    </source>
</evidence>
<keyword evidence="4" id="KW-1185">Reference proteome</keyword>
<organism evidence="3 4">
    <name type="scientific">Lysobacter dokdonensis DS-58</name>
    <dbReference type="NCBI Taxonomy" id="1300345"/>
    <lineage>
        <taxon>Bacteria</taxon>
        <taxon>Pseudomonadati</taxon>
        <taxon>Pseudomonadota</taxon>
        <taxon>Gammaproteobacteria</taxon>
        <taxon>Lysobacterales</taxon>
        <taxon>Lysobacteraceae</taxon>
        <taxon>Noviluteimonas</taxon>
    </lineage>
</organism>
<feature type="chain" id="PRO_5002007619" evidence="1">
    <location>
        <begin position="23"/>
        <end position="147"/>
    </location>
</feature>
<evidence type="ECO:0000259" key="2">
    <source>
        <dbReference type="Pfam" id="PF12680"/>
    </source>
</evidence>
<sequence length="147" mass="16125">MQRRFLTAFWLILAMACAPAFANDKAPAAGAVMHPEDMASRFNTLYAAGDIEGLVALFEPQALLRVGDSAPVHGRDAIRDALKGFIAPGAVMETTHIDVLEHDGLAFVSTRWRIHGALEMEGTSREVLRRQPDGRWLYAIDLPEPKG</sequence>
<keyword evidence="1" id="KW-0732">Signal</keyword>
<name>A0A0A2WHN1_9GAMM</name>
<proteinExistence type="predicted"/>
<gene>
    <name evidence="3" type="ORF">LF41_1977</name>
</gene>
<dbReference type="Gene3D" id="3.10.450.50">
    <property type="match status" value="1"/>
</dbReference>
<dbReference type="GO" id="GO:0016853">
    <property type="term" value="F:isomerase activity"/>
    <property type="evidence" value="ECO:0007669"/>
    <property type="project" value="UniProtKB-KW"/>
</dbReference>
<dbReference type="InterPro" id="IPR032710">
    <property type="entry name" value="NTF2-like_dom_sf"/>
</dbReference>
<dbReference type="eggNOG" id="COG4319">
    <property type="taxonomic scope" value="Bacteria"/>
</dbReference>
<dbReference type="OrthoDB" id="1115105at2"/>
<dbReference type="PATRIC" id="fig|1300345.3.peg.3023"/>
<dbReference type="InterPro" id="IPR037401">
    <property type="entry name" value="SnoaL-like"/>
</dbReference>